<organism evidence="1 2">
    <name type="scientific">Novosphingobium subterraneum</name>
    <dbReference type="NCBI Taxonomy" id="48936"/>
    <lineage>
        <taxon>Bacteria</taxon>
        <taxon>Pseudomonadati</taxon>
        <taxon>Pseudomonadota</taxon>
        <taxon>Alphaproteobacteria</taxon>
        <taxon>Sphingomonadales</taxon>
        <taxon>Sphingomonadaceae</taxon>
        <taxon>Novosphingobium</taxon>
    </lineage>
</organism>
<protein>
    <submittedName>
        <fullName evidence="1">Uncharacterized protein</fullName>
    </submittedName>
</protein>
<name>A0A0B9A9M4_9SPHN</name>
<dbReference type="EMBL" id="JRVC01000010">
    <property type="protein sequence ID" value="KHS46035.1"/>
    <property type="molecule type" value="Genomic_DNA"/>
</dbReference>
<dbReference type="AlphaFoldDB" id="A0A0B9A9M4"/>
<dbReference type="Proteomes" id="UP000031338">
    <property type="component" value="Unassembled WGS sequence"/>
</dbReference>
<sequence length="230" mass="25006">MATIAPEAADAAISDGALSMGHLALHYGKPDDGPLASRLLQIAGLKETQVLPLPGGNFYRFVVSGSHFARGDGIVYLSCLPEPQQQLIAAIHAALRVGSDDEHEAVKAYRAMMARDFEASFHFGFLVESLEELERMVLILQDLNANDPAFRGRLNIGMNRARRGDDAIDARLDASPVFGKATRYAYGAAGVQVFVETDLMCAGQLGESMVLEFDYVFPDRHSHILSVVEL</sequence>
<reference evidence="1 2" key="1">
    <citation type="submission" date="2014-10" db="EMBL/GenBank/DDBJ databases">
        <title>Draft genome sequence of Novosphingobium subterraneum DSM 12447.</title>
        <authorList>
            <person name="Gan H.M."/>
            <person name="Gan H.Y."/>
            <person name="Savka M.A."/>
        </authorList>
    </citation>
    <scope>NUCLEOTIDE SEQUENCE [LARGE SCALE GENOMIC DNA]</scope>
    <source>
        <strain evidence="1 2">DSM 12447</strain>
    </source>
</reference>
<comment type="caution">
    <text evidence="1">The sequence shown here is derived from an EMBL/GenBank/DDBJ whole genome shotgun (WGS) entry which is preliminary data.</text>
</comment>
<proteinExistence type="predicted"/>
<gene>
    <name evidence="1" type="ORF">NJ75_02296</name>
</gene>
<dbReference type="PATRIC" id="fig|48936.3.peg.2308"/>
<evidence type="ECO:0000313" key="2">
    <source>
        <dbReference type="Proteomes" id="UP000031338"/>
    </source>
</evidence>
<evidence type="ECO:0000313" key="1">
    <source>
        <dbReference type="EMBL" id="KHS46035.1"/>
    </source>
</evidence>
<keyword evidence="2" id="KW-1185">Reference proteome</keyword>
<dbReference type="RefSeq" id="WP_039334508.1">
    <property type="nucleotide sequence ID" value="NZ_JRVC01000010.1"/>
</dbReference>
<dbReference type="STRING" id="48936.NJ75_02296"/>
<accession>A0A0B9A9M4</accession>